<evidence type="ECO:0000256" key="2">
    <source>
        <dbReference type="ARBA" id="ARBA00023253"/>
    </source>
</evidence>
<keyword evidence="7" id="KW-1185">Reference proteome</keyword>
<keyword evidence="2" id="KW-0294">Fucose metabolism</keyword>
<keyword evidence="5" id="KW-0812">Transmembrane</keyword>
<keyword evidence="3" id="KW-0119">Carbohydrate metabolism</keyword>
<evidence type="ECO:0000256" key="4">
    <source>
        <dbReference type="SAM" id="MobiDB-lite"/>
    </source>
</evidence>
<accession>A0A8X8AWB9</accession>
<keyword evidence="5" id="KW-1133">Transmembrane helix</keyword>
<evidence type="ECO:0000256" key="5">
    <source>
        <dbReference type="SAM" id="Phobius"/>
    </source>
</evidence>
<evidence type="ECO:0000313" key="6">
    <source>
        <dbReference type="EMBL" id="KAG2312492.1"/>
    </source>
</evidence>
<keyword evidence="1" id="KW-0808">Transferase</keyword>
<dbReference type="AlphaFoldDB" id="A0A8X8AWB9"/>
<dbReference type="GO" id="GO:0006004">
    <property type="term" value="P:fucose metabolic process"/>
    <property type="evidence" value="ECO:0007669"/>
    <property type="project" value="UniProtKB-KW"/>
</dbReference>
<dbReference type="PANTHER" id="PTHR13398:SF7">
    <property type="entry name" value="O-FUCOSYLTRANSFERASE 36"/>
    <property type="match status" value="1"/>
</dbReference>
<name>A0A8X8AWB9_BRACI</name>
<feature type="region of interest" description="Disordered" evidence="4">
    <location>
        <begin position="49"/>
        <end position="89"/>
    </location>
</feature>
<dbReference type="GO" id="GO:0046922">
    <property type="term" value="F:peptide-O-fucosyltransferase activity"/>
    <property type="evidence" value="ECO:0007669"/>
    <property type="project" value="InterPro"/>
</dbReference>
<keyword evidence="5" id="KW-0472">Membrane</keyword>
<evidence type="ECO:0000313" key="7">
    <source>
        <dbReference type="Proteomes" id="UP000886595"/>
    </source>
</evidence>
<evidence type="ECO:0000256" key="3">
    <source>
        <dbReference type="ARBA" id="ARBA00023277"/>
    </source>
</evidence>
<feature type="compositionally biased region" description="Low complexity" evidence="4">
    <location>
        <begin position="77"/>
        <end position="89"/>
    </location>
</feature>
<gene>
    <name evidence="6" type="ORF">Bca52824_024049</name>
</gene>
<proteinExistence type="predicted"/>
<reference evidence="6 7" key="1">
    <citation type="submission" date="2020-02" db="EMBL/GenBank/DDBJ databases">
        <authorList>
            <person name="Ma Q."/>
            <person name="Huang Y."/>
            <person name="Song X."/>
            <person name="Pei D."/>
        </authorList>
    </citation>
    <scope>NUCLEOTIDE SEQUENCE [LARGE SCALE GENOMIC DNA]</scope>
    <source>
        <strain evidence="6">Sxm20200214</strain>
        <tissue evidence="6">Leaf</tissue>
    </source>
</reference>
<protein>
    <submittedName>
        <fullName evidence="6">Uncharacterized protein</fullName>
    </submittedName>
</protein>
<comment type="caution">
    <text evidence="6">The sequence shown here is derived from an EMBL/GenBank/DDBJ whole genome shotgun (WGS) entry which is preliminary data.</text>
</comment>
<evidence type="ECO:0000256" key="1">
    <source>
        <dbReference type="ARBA" id="ARBA00022679"/>
    </source>
</evidence>
<dbReference type="InterPro" id="IPR045130">
    <property type="entry name" value="OFUT2-like"/>
</dbReference>
<feature type="transmembrane region" description="Helical" evidence="5">
    <location>
        <begin position="251"/>
        <end position="270"/>
    </location>
</feature>
<sequence length="476" mass="54244">MLIRKSMCPSVKLAAKASKIRSRATETDLDGCNLFIESHDIILSAMERNSSDDDEEDHQHLIPQNDTRSRHLEDPPSSSSSSSTNGGSSFQIEDILSRRKISLNKRYLLAAVSLTISIGLIFLFTNLRQQFSSFKVDPLSSRVKESELRALYLLRQQQVELLSIWNGTTSANSSFDYPLRRILLFDLSLSNGAELLRRRRRPPSSDPSKRHSQPPPRRSAILLRHKWREFESAFQIEDILSRRKISLNKRYVLAAVAALTIISIGLIFLFTDLRRLNLSSFKLDPLSNRVKESELRALYLLRQQQLQLLSIMNGTTTNANSSALKFAVSKQIALNKEIQEALLSPHKTGNYSEPGSVVVNSYDRCVKVDQKLSDRKTVEWKPRPDKFLFAICLSGQMSNHLICLEKHMFFAALLDRVLVIPSSKFDYQYDRVIDIERINTCLGRNVVVSFDQFKRIVLVLASTVSYVISHRHSFAT</sequence>
<feature type="region of interest" description="Disordered" evidence="4">
    <location>
        <begin position="197"/>
        <end position="217"/>
    </location>
</feature>
<dbReference type="PANTHER" id="PTHR13398">
    <property type="entry name" value="GDP-FUCOSE PROTEIN O-FUCOSYLTRANSFERASE 2"/>
    <property type="match status" value="1"/>
</dbReference>
<feature type="transmembrane region" description="Helical" evidence="5">
    <location>
        <begin position="107"/>
        <end position="125"/>
    </location>
</feature>
<dbReference type="EMBL" id="JAAMPC010000005">
    <property type="protein sequence ID" value="KAG2312492.1"/>
    <property type="molecule type" value="Genomic_DNA"/>
</dbReference>
<dbReference type="Proteomes" id="UP000886595">
    <property type="component" value="Unassembled WGS sequence"/>
</dbReference>
<organism evidence="6 7">
    <name type="scientific">Brassica carinata</name>
    <name type="common">Ethiopian mustard</name>
    <name type="synonym">Abyssinian cabbage</name>
    <dbReference type="NCBI Taxonomy" id="52824"/>
    <lineage>
        <taxon>Eukaryota</taxon>
        <taxon>Viridiplantae</taxon>
        <taxon>Streptophyta</taxon>
        <taxon>Embryophyta</taxon>
        <taxon>Tracheophyta</taxon>
        <taxon>Spermatophyta</taxon>
        <taxon>Magnoliopsida</taxon>
        <taxon>eudicotyledons</taxon>
        <taxon>Gunneridae</taxon>
        <taxon>Pentapetalae</taxon>
        <taxon>rosids</taxon>
        <taxon>malvids</taxon>
        <taxon>Brassicales</taxon>
        <taxon>Brassicaceae</taxon>
        <taxon>Brassiceae</taxon>
        <taxon>Brassica</taxon>
    </lineage>
</organism>